<evidence type="ECO:0000313" key="4">
    <source>
        <dbReference type="Proteomes" id="UP000887226"/>
    </source>
</evidence>
<dbReference type="InterPro" id="IPR013328">
    <property type="entry name" value="6PGD_dom2"/>
</dbReference>
<dbReference type="PRINTS" id="PR00420">
    <property type="entry name" value="RNGMNOXGNASE"/>
</dbReference>
<protein>
    <submittedName>
        <fullName evidence="3">6-phosphogluconate dehydrogenase</fullName>
    </submittedName>
</protein>
<dbReference type="SUPFAM" id="SSF51735">
    <property type="entry name" value="NAD(P)-binding Rossmann-fold domains"/>
    <property type="match status" value="1"/>
</dbReference>
<dbReference type="Gene3D" id="1.10.1040.10">
    <property type="entry name" value="N-(1-d-carboxylethyl)-l-norvaline Dehydrogenase, domain 2"/>
    <property type="match status" value="1"/>
</dbReference>
<dbReference type="Pfam" id="PF03807">
    <property type="entry name" value="F420_oxidored"/>
    <property type="match status" value="1"/>
</dbReference>
<name>A0A9P7YXM5_9HELO</name>
<reference evidence="3" key="1">
    <citation type="journal article" date="2021" name="IMA Fungus">
        <title>Genomic characterization of three marine fungi, including Emericellopsis atlantica sp. nov. with signatures of a generalist lifestyle and marine biomass degradation.</title>
        <authorList>
            <person name="Hagestad O.C."/>
            <person name="Hou L."/>
            <person name="Andersen J.H."/>
            <person name="Hansen E.H."/>
            <person name="Altermark B."/>
            <person name="Li C."/>
            <person name="Kuhnert E."/>
            <person name="Cox R.J."/>
            <person name="Crous P.W."/>
            <person name="Spatafora J.W."/>
            <person name="Lail K."/>
            <person name="Amirebrahimi M."/>
            <person name="Lipzen A."/>
            <person name="Pangilinan J."/>
            <person name="Andreopoulos W."/>
            <person name="Hayes R.D."/>
            <person name="Ng V."/>
            <person name="Grigoriev I.V."/>
            <person name="Jackson S.A."/>
            <person name="Sutton T.D.S."/>
            <person name="Dobson A.D.W."/>
            <person name="Rama T."/>
        </authorList>
    </citation>
    <scope>NUCLEOTIDE SEQUENCE</scope>
    <source>
        <strain evidence="3">TRa3180A</strain>
    </source>
</reference>
<organism evidence="3 4">
    <name type="scientific">Calycina marina</name>
    <dbReference type="NCBI Taxonomy" id="1763456"/>
    <lineage>
        <taxon>Eukaryota</taxon>
        <taxon>Fungi</taxon>
        <taxon>Dikarya</taxon>
        <taxon>Ascomycota</taxon>
        <taxon>Pezizomycotina</taxon>
        <taxon>Leotiomycetes</taxon>
        <taxon>Helotiales</taxon>
        <taxon>Pezizellaceae</taxon>
        <taxon>Calycina</taxon>
    </lineage>
</organism>
<dbReference type="InterPro" id="IPR008927">
    <property type="entry name" value="6-PGluconate_DH-like_C_sf"/>
</dbReference>
<keyword evidence="4" id="KW-1185">Reference proteome</keyword>
<feature type="domain" description="Pyrroline-5-carboxylate reductase catalytic N-terminal" evidence="2">
    <location>
        <begin position="28"/>
        <end position="129"/>
    </location>
</feature>
<dbReference type="Gene3D" id="3.40.50.720">
    <property type="entry name" value="NAD(P)-binding Rossmann-like Domain"/>
    <property type="match status" value="1"/>
</dbReference>
<accession>A0A9P7YXM5</accession>
<feature type="domain" description="Opine dehydrogenase" evidence="1">
    <location>
        <begin position="201"/>
        <end position="346"/>
    </location>
</feature>
<dbReference type="InterPro" id="IPR036291">
    <property type="entry name" value="NAD(P)-bd_dom_sf"/>
</dbReference>
<dbReference type="AlphaFoldDB" id="A0A9P7YXM5"/>
<comment type="caution">
    <text evidence="3">The sequence shown here is derived from an EMBL/GenBank/DDBJ whole genome shotgun (WGS) entry which is preliminary data.</text>
</comment>
<dbReference type="InterPro" id="IPR003421">
    <property type="entry name" value="Opine_DH"/>
</dbReference>
<dbReference type="OrthoDB" id="4394513at2759"/>
<dbReference type="Pfam" id="PF02317">
    <property type="entry name" value="Octopine_DH"/>
    <property type="match status" value="1"/>
</dbReference>
<proteinExistence type="predicted"/>
<dbReference type="InterPro" id="IPR051729">
    <property type="entry name" value="Opine/Lysopine_DH"/>
</dbReference>
<dbReference type="Proteomes" id="UP000887226">
    <property type="component" value="Unassembled WGS sequence"/>
</dbReference>
<dbReference type="InterPro" id="IPR028939">
    <property type="entry name" value="P5C_Rdtase_cat_N"/>
</dbReference>
<dbReference type="PANTHER" id="PTHR38015:SF1">
    <property type="entry name" value="OPINE DEHYDROGENASE DOMAIN-CONTAINING PROTEIN"/>
    <property type="match status" value="1"/>
</dbReference>
<gene>
    <name evidence="3" type="ORF">BJ878DRAFT_536359</name>
</gene>
<sequence length="384" mass="41974">MLTVSSLGNPMPNDYTYNEHHFVPSQPKVCIIGAGPAGFALAADLKSRGTDVLIYSHPTHHRQASYVLDKGYLKAKGKITSTATPDVTYDISEAVSFTKVIILSVPSTGQETILEALKSFDLRGHTIVAIPGNLFSLVPKVGLEVENIFETNLSPYSCRMHEGELIVLGKKKLIYIGSLHANLSTHSQTQIQHIFPVEVKWCHNIIEVCLSNINGVFHPLMMLMSAGRIESTAGDFMIYADGLTQSVANAMLAVDSVRIAIGAAFGFELKGVVEVSNECYGHDFKDLVDLAQNSGPHNNLKAPPDMGHRNISEDVPDLLVCWYGLAEKLGVEASPIKAVITLVEMATGRDYMEAGRNMRKLNLEHLSRNELLDRFGVGKSKLCI</sequence>
<evidence type="ECO:0000313" key="3">
    <source>
        <dbReference type="EMBL" id="KAG9241719.1"/>
    </source>
</evidence>
<evidence type="ECO:0000259" key="2">
    <source>
        <dbReference type="Pfam" id="PF03807"/>
    </source>
</evidence>
<evidence type="ECO:0000259" key="1">
    <source>
        <dbReference type="Pfam" id="PF02317"/>
    </source>
</evidence>
<dbReference type="GO" id="GO:0016491">
    <property type="term" value="F:oxidoreductase activity"/>
    <property type="evidence" value="ECO:0007669"/>
    <property type="project" value="InterPro"/>
</dbReference>
<dbReference type="EMBL" id="MU254166">
    <property type="protein sequence ID" value="KAG9241719.1"/>
    <property type="molecule type" value="Genomic_DNA"/>
</dbReference>
<dbReference type="PANTHER" id="PTHR38015">
    <property type="entry name" value="BLR6086 PROTEIN"/>
    <property type="match status" value="1"/>
</dbReference>
<dbReference type="SUPFAM" id="SSF48179">
    <property type="entry name" value="6-phosphogluconate dehydrogenase C-terminal domain-like"/>
    <property type="match status" value="1"/>
</dbReference>